<dbReference type="AlphaFoldDB" id="X6MMX6"/>
<dbReference type="InterPro" id="IPR052993">
    <property type="entry name" value="CFA-57"/>
</dbReference>
<sequence length="107" mass="12186">MNNENNENQEEKILTLKHIFGIRVDIKNPVLFFDETTVLFGAGNNLIQQFISGQNNIIGELQDFGITALDVHINKKLIAIAEKGIKGPFVHIYELSTDLKRKKKLCY</sequence>
<dbReference type="PANTHER" id="PTHR32215:SF0">
    <property type="entry name" value="CILIA- AND FLAGELLA-ASSOCIATED PROTEIN 57"/>
    <property type="match status" value="1"/>
</dbReference>
<keyword evidence="2" id="KW-1185">Reference proteome</keyword>
<proteinExistence type="predicted"/>
<dbReference type="EMBL" id="ASPP01020044">
    <property type="protein sequence ID" value="ETO14420.1"/>
    <property type="molecule type" value="Genomic_DNA"/>
</dbReference>
<evidence type="ECO:0000313" key="2">
    <source>
        <dbReference type="Proteomes" id="UP000023152"/>
    </source>
</evidence>
<comment type="caution">
    <text evidence="1">The sequence shown here is derived from an EMBL/GenBank/DDBJ whole genome shotgun (WGS) entry which is preliminary data.</text>
</comment>
<evidence type="ECO:0000313" key="1">
    <source>
        <dbReference type="EMBL" id="ETO14420.1"/>
    </source>
</evidence>
<reference evidence="1 2" key="1">
    <citation type="journal article" date="2013" name="Curr. Biol.">
        <title>The Genome of the Foraminiferan Reticulomyxa filosa.</title>
        <authorList>
            <person name="Glockner G."/>
            <person name="Hulsmann N."/>
            <person name="Schleicher M."/>
            <person name="Noegel A.A."/>
            <person name="Eichinger L."/>
            <person name="Gallinger C."/>
            <person name="Pawlowski J."/>
            <person name="Sierra R."/>
            <person name="Euteneuer U."/>
            <person name="Pillet L."/>
            <person name="Moustafa A."/>
            <person name="Platzer M."/>
            <person name="Groth M."/>
            <person name="Szafranski K."/>
            <person name="Schliwa M."/>
        </authorList>
    </citation>
    <scope>NUCLEOTIDE SEQUENCE [LARGE SCALE GENOMIC DNA]</scope>
</reference>
<gene>
    <name evidence="1" type="ORF">RFI_22951</name>
</gene>
<organism evidence="1 2">
    <name type="scientific">Reticulomyxa filosa</name>
    <dbReference type="NCBI Taxonomy" id="46433"/>
    <lineage>
        <taxon>Eukaryota</taxon>
        <taxon>Sar</taxon>
        <taxon>Rhizaria</taxon>
        <taxon>Retaria</taxon>
        <taxon>Foraminifera</taxon>
        <taxon>Monothalamids</taxon>
        <taxon>Reticulomyxidae</taxon>
        <taxon>Reticulomyxa</taxon>
    </lineage>
</organism>
<name>X6MMX6_RETFI</name>
<protein>
    <submittedName>
        <fullName evidence="1">Uncharacterized protein</fullName>
    </submittedName>
</protein>
<dbReference type="PANTHER" id="PTHR32215">
    <property type="entry name" value="CILIA- AND FLAGELLA-ASSOCIATED PROTEIN 57"/>
    <property type="match status" value="1"/>
</dbReference>
<accession>X6MMX6</accession>
<dbReference type="Proteomes" id="UP000023152">
    <property type="component" value="Unassembled WGS sequence"/>
</dbReference>